<dbReference type="PROSITE" id="PS00012">
    <property type="entry name" value="PHOSPHOPANTETHEINE"/>
    <property type="match status" value="1"/>
</dbReference>
<proteinExistence type="predicted"/>
<dbReference type="InterPro" id="IPR006162">
    <property type="entry name" value="Ppantetheine_attach_site"/>
</dbReference>
<dbReference type="SMART" id="SM01294">
    <property type="entry name" value="PKS_PP_betabranch"/>
    <property type="match status" value="1"/>
</dbReference>
<dbReference type="Pfam" id="PF00550">
    <property type="entry name" value="PP-binding"/>
    <property type="match status" value="1"/>
</dbReference>
<evidence type="ECO:0000259" key="4">
    <source>
        <dbReference type="PROSITE" id="PS50075"/>
    </source>
</evidence>
<feature type="region of interest" description="Disordered" evidence="3">
    <location>
        <begin position="59"/>
        <end position="82"/>
    </location>
</feature>
<dbReference type="InterPro" id="IPR036736">
    <property type="entry name" value="ACP-like_sf"/>
</dbReference>
<sequence>MGVNMLRAQHTLTLTEKAVRSGRALTVVAALDLERLQSYFYDQEQDAIPPLFRSILDQSSQDGQSRSPVPQDQNPRRLLAQAAPEQRPEIVLRMVRATVAKTLGFALPDHVDVNQPLQDIGIDSLTAVLMRNQLAKLTGLELTARFAFQYPNLRALSQFLVSSLQDDMSHSGDSYTTSPSSVSSKTPWLNMDAITKGYLDPSITFRAAQSAAPPASVFVTGATGFVGAFIVHKLLELGISVYCLVRADSIEQATQRLLSAFASHDLWKSDYEPLLHPIVGDMAQPLLGLSEEMFDEHYIGPNIVSTHEVLRLASQGRGKAVHIISTMSTLPKYMGYELTEGDGEYGYATSKYTAEQMVAAARWRGARASVYRLPFVTASSTTGHFRLDRGDFLHNFISGCLELGAFPSVDTDLAAVLPVDYLSETIANLMTRDLDRGFRDYDFSNASPLTFHQFFKLIGAASTGQEIVPFVTWRERALAYAAAHGKSPLARIIALIDGVVDAKGAAAMFTGPKVGECQSVRIYVSRIEATRGNGFVV</sequence>
<dbReference type="Proteomes" id="UP000800200">
    <property type="component" value="Unassembled WGS sequence"/>
</dbReference>
<dbReference type="Pfam" id="PF07993">
    <property type="entry name" value="NAD_binding_4"/>
    <property type="match status" value="2"/>
</dbReference>
<dbReference type="PROSITE" id="PS50075">
    <property type="entry name" value="CARRIER"/>
    <property type="match status" value="1"/>
</dbReference>
<dbReference type="OrthoDB" id="5334845at2759"/>
<evidence type="ECO:0000313" key="6">
    <source>
        <dbReference type="Proteomes" id="UP000800200"/>
    </source>
</evidence>
<dbReference type="GO" id="GO:0031177">
    <property type="term" value="F:phosphopantetheine binding"/>
    <property type="evidence" value="ECO:0007669"/>
    <property type="project" value="InterPro"/>
</dbReference>
<organism evidence="5 6">
    <name type="scientific">Zopfia rhizophila CBS 207.26</name>
    <dbReference type="NCBI Taxonomy" id="1314779"/>
    <lineage>
        <taxon>Eukaryota</taxon>
        <taxon>Fungi</taxon>
        <taxon>Dikarya</taxon>
        <taxon>Ascomycota</taxon>
        <taxon>Pezizomycotina</taxon>
        <taxon>Dothideomycetes</taxon>
        <taxon>Dothideomycetes incertae sedis</taxon>
        <taxon>Zopfiaceae</taxon>
        <taxon>Zopfia</taxon>
    </lineage>
</organism>
<accession>A0A6A6D507</accession>
<dbReference type="InterPro" id="IPR036291">
    <property type="entry name" value="NAD(P)-bd_dom_sf"/>
</dbReference>
<dbReference type="Gene3D" id="3.40.50.720">
    <property type="entry name" value="NAD(P)-binding Rossmann-like Domain"/>
    <property type="match status" value="1"/>
</dbReference>
<evidence type="ECO:0000256" key="2">
    <source>
        <dbReference type="ARBA" id="ARBA00022553"/>
    </source>
</evidence>
<keyword evidence="1" id="KW-0596">Phosphopantetheine</keyword>
<feature type="domain" description="Carrier" evidence="4">
    <location>
        <begin position="89"/>
        <end position="164"/>
    </location>
</feature>
<dbReference type="EMBL" id="ML994857">
    <property type="protein sequence ID" value="KAF2174514.1"/>
    <property type="molecule type" value="Genomic_DNA"/>
</dbReference>
<feature type="compositionally biased region" description="Polar residues" evidence="3">
    <location>
        <begin position="59"/>
        <end position="73"/>
    </location>
</feature>
<dbReference type="SUPFAM" id="SSF47336">
    <property type="entry name" value="ACP-like"/>
    <property type="match status" value="1"/>
</dbReference>
<dbReference type="InterPro" id="IPR009081">
    <property type="entry name" value="PP-bd_ACP"/>
</dbReference>
<dbReference type="SUPFAM" id="SSF51735">
    <property type="entry name" value="NAD(P)-binding Rossmann-fold domains"/>
    <property type="match status" value="1"/>
</dbReference>
<evidence type="ECO:0000256" key="1">
    <source>
        <dbReference type="ARBA" id="ARBA00022450"/>
    </source>
</evidence>
<protein>
    <recommendedName>
        <fullName evidence="4">Carrier domain-containing protein</fullName>
    </recommendedName>
</protein>
<keyword evidence="2" id="KW-0597">Phosphoprotein</keyword>
<dbReference type="SMART" id="SM00823">
    <property type="entry name" value="PKS_PP"/>
    <property type="match status" value="1"/>
</dbReference>
<dbReference type="Gene3D" id="1.10.1200.10">
    <property type="entry name" value="ACP-like"/>
    <property type="match status" value="1"/>
</dbReference>
<evidence type="ECO:0000313" key="5">
    <source>
        <dbReference type="EMBL" id="KAF2174514.1"/>
    </source>
</evidence>
<name>A0A6A6D507_9PEZI</name>
<evidence type="ECO:0000256" key="3">
    <source>
        <dbReference type="SAM" id="MobiDB-lite"/>
    </source>
</evidence>
<gene>
    <name evidence="5" type="ORF">K469DRAFT_707926</name>
</gene>
<keyword evidence="6" id="KW-1185">Reference proteome</keyword>
<dbReference type="AlphaFoldDB" id="A0A6A6D507"/>
<dbReference type="InterPro" id="IPR020806">
    <property type="entry name" value="PKS_PP-bd"/>
</dbReference>
<dbReference type="InterPro" id="IPR013120">
    <property type="entry name" value="FAR_NAD-bd"/>
</dbReference>
<dbReference type="PANTHER" id="PTHR44845">
    <property type="entry name" value="CARRIER DOMAIN-CONTAINING PROTEIN"/>
    <property type="match status" value="1"/>
</dbReference>
<reference evidence="5" key="1">
    <citation type="journal article" date="2020" name="Stud. Mycol.">
        <title>101 Dothideomycetes genomes: a test case for predicting lifestyles and emergence of pathogens.</title>
        <authorList>
            <person name="Haridas S."/>
            <person name="Albert R."/>
            <person name="Binder M."/>
            <person name="Bloem J."/>
            <person name="Labutti K."/>
            <person name="Salamov A."/>
            <person name="Andreopoulos B."/>
            <person name="Baker S."/>
            <person name="Barry K."/>
            <person name="Bills G."/>
            <person name="Bluhm B."/>
            <person name="Cannon C."/>
            <person name="Castanera R."/>
            <person name="Culley D."/>
            <person name="Daum C."/>
            <person name="Ezra D."/>
            <person name="Gonzalez J."/>
            <person name="Henrissat B."/>
            <person name="Kuo A."/>
            <person name="Liang C."/>
            <person name="Lipzen A."/>
            <person name="Lutzoni F."/>
            <person name="Magnuson J."/>
            <person name="Mondo S."/>
            <person name="Nolan M."/>
            <person name="Ohm R."/>
            <person name="Pangilinan J."/>
            <person name="Park H.-J."/>
            <person name="Ramirez L."/>
            <person name="Alfaro M."/>
            <person name="Sun H."/>
            <person name="Tritt A."/>
            <person name="Yoshinaga Y."/>
            <person name="Zwiers L.-H."/>
            <person name="Turgeon B."/>
            <person name="Goodwin S."/>
            <person name="Spatafora J."/>
            <person name="Crous P."/>
            <person name="Grigoriev I."/>
        </authorList>
    </citation>
    <scope>NUCLEOTIDE SEQUENCE</scope>
    <source>
        <strain evidence="5">CBS 207.26</strain>
    </source>
</reference>
<dbReference type="PANTHER" id="PTHR44845:SF6">
    <property type="entry name" value="BETA-ALANINE-ACTIVATING ENZYME"/>
    <property type="match status" value="1"/>
</dbReference>